<dbReference type="InterPro" id="IPR029033">
    <property type="entry name" value="His_PPase_superfam"/>
</dbReference>
<dbReference type="InterPro" id="IPR050275">
    <property type="entry name" value="PGM_Phosphatase"/>
</dbReference>
<organism evidence="1 2">
    <name type="scientific">Porphyra umbilicalis</name>
    <name type="common">Purple laver</name>
    <name type="synonym">Red alga</name>
    <dbReference type="NCBI Taxonomy" id="2786"/>
    <lineage>
        <taxon>Eukaryota</taxon>
        <taxon>Rhodophyta</taxon>
        <taxon>Bangiophyceae</taxon>
        <taxon>Bangiales</taxon>
        <taxon>Bangiaceae</taxon>
        <taxon>Porphyra</taxon>
    </lineage>
</organism>
<reference evidence="1 2" key="1">
    <citation type="submission" date="2017-03" db="EMBL/GenBank/DDBJ databases">
        <title>WGS assembly of Porphyra umbilicalis.</title>
        <authorList>
            <person name="Brawley S.H."/>
            <person name="Blouin N.A."/>
            <person name="Ficko-Blean E."/>
            <person name="Wheeler G.L."/>
            <person name="Lohr M."/>
            <person name="Goodson H.V."/>
            <person name="Jenkins J.W."/>
            <person name="Blaby-Haas C.E."/>
            <person name="Helliwell K.E."/>
            <person name="Chan C."/>
            <person name="Marriage T."/>
            <person name="Bhattacharya D."/>
            <person name="Klein A.S."/>
            <person name="Badis Y."/>
            <person name="Brodie J."/>
            <person name="Cao Y."/>
            <person name="Collen J."/>
            <person name="Dittami S.M."/>
            <person name="Gachon C.M."/>
            <person name="Green B.R."/>
            <person name="Karpowicz S."/>
            <person name="Kim J.W."/>
            <person name="Kudahl U."/>
            <person name="Lin S."/>
            <person name="Michel G."/>
            <person name="Mittag M."/>
            <person name="Olson B.J."/>
            <person name="Pangilinan J."/>
            <person name="Peng Y."/>
            <person name="Qiu H."/>
            <person name="Shu S."/>
            <person name="Singer J.T."/>
            <person name="Smith A.G."/>
            <person name="Sprecher B.N."/>
            <person name="Wagner V."/>
            <person name="Wang W."/>
            <person name="Wang Z.-Y."/>
            <person name="Yan J."/>
            <person name="Yarish C."/>
            <person name="Zoeuner-Riek S."/>
            <person name="Zhuang Y."/>
            <person name="Zou Y."/>
            <person name="Lindquist E.A."/>
            <person name="Grimwood J."/>
            <person name="Barry K."/>
            <person name="Rokhsar D.S."/>
            <person name="Schmutz J."/>
            <person name="Stiller J.W."/>
            <person name="Grossman A.R."/>
            <person name="Prochnik S.E."/>
        </authorList>
    </citation>
    <scope>NUCLEOTIDE SEQUENCE [LARGE SCALE GENOMIC DNA]</scope>
    <source>
        <strain evidence="1">4086291</strain>
    </source>
</reference>
<dbReference type="SUPFAM" id="SSF53254">
    <property type="entry name" value="Phosphoglycerate mutase-like"/>
    <property type="match status" value="1"/>
</dbReference>
<dbReference type="Gene3D" id="3.40.50.1240">
    <property type="entry name" value="Phosphoglycerate mutase-like"/>
    <property type="match status" value="1"/>
</dbReference>
<sequence length="239" mass="25969">MAMAITVREVSGPSVKAAAHETIVYLVRHGYGAHNAFAARFDKPCNCRTGGSCAYINDAHVDARLIEKGRRQAVAAGCTIRSFNPAPSVAYVSPLRRTLETAAIALTGSGGTGPDIGVPLVACELIREVYGIHHCDQRNPVVDARAEWPVIDYSAVGTDADTWHKEDVRETVEEAAARATKFLLMLRDRPERVVVAVTHSAFLREMLAHAVAVEAGHGEVRRRFETGEVRPVVISFRDA</sequence>
<evidence type="ECO:0008006" key="3">
    <source>
        <dbReference type="Google" id="ProtNLM"/>
    </source>
</evidence>
<evidence type="ECO:0000313" key="2">
    <source>
        <dbReference type="Proteomes" id="UP000218209"/>
    </source>
</evidence>
<gene>
    <name evidence="1" type="ORF">BU14_0075s0006</name>
</gene>
<dbReference type="Pfam" id="PF00300">
    <property type="entry name" value="His_Phos_1"/>
    <property type="match status" value="1"/>
</dbReference>
<dbReference type="SMART" id="SM00855">
    <property type="entry name" value="PGAM"/>
    <property type="match status" value="1"/>
</dbReference>
<dbReference type="AlphaFoldDB" id="A0A1X6PFI8"/>
<protein>
    <recommendedName>
        <fullName evidence="3">Phosphoglycerate mutase</fullName>
    </recommendedName>
</protein>
<proteinExistence type="predicted"/>
<accession>A0A1X6PFI8</accession>
<dbReference type="Proteomes" id="UP000218209">
    <property type="component" value="Unassembled WGS sequence"/>
</dbReference>
<dbReference type="OrthoDB" id="496981at2759"/>
<dbReference type="EMBL" id="KV918789">
    <property type="protein sequence ID" value="OSX79515.1"/>
    <property type="molecule type" value="Genomic_DNA"/>
</dbReference>
<keyword evidence="2" id="KW-1185">Reference proteome</keyword>
<evidence type="ECO:0000313" key="1">
    <source>
        <dbReference type="EMBL" id="OSX79515.1"/>
    </source>
</evidence>
<name>A0A1X6PFI8_PORUM</name>
<dbReference type="CDD" id="cd07067">
    <property type="entry name" value="HP_PGM_like"/>
    <property type="match status" value="1"/>
</dbReference>
<dbReference type="InterPro" id="IPR013078">
    <property type="entry name" value="His_Pase_superF_clade-1"/>
</dbReference>
<dbReference type="GO" id="GO:0005737">
    <property type="term" value="C:cytoplasm"/>
    <property type="evidence" value="ECO:0007669"/>
    <property type="project" value="TreeGrafter"/>
</dbReference>
<dbReference type="PANTHER" id="PTHR48100">
    <property type="entry name" value="BROAD-SPECIFICITY PHOSPHATASE YOR283W-RELATED"/>
    <property type="match status" value="1"/>
</dbReference>
<dbReference type="GO" id="GO:0016791">
    <property type="term" value="F:phosphatase activity"/>
    <property type="evidence" value="ECO:0007669"/>
    <property type="project" value="TreeGrafter"/>
</dbReference>
<dbReference type="PANTHER" id="PTHR48100:SF1">
    <property type="entry name" value="HISTIDINE PHOSPHATASE FAMILY PROTEIN-RELATED"/>
    <property type="match status" value="1"/>
</dbReference>